<dbReference type="CDD" id="cd19941">
    <property type="entry name" value="TIL"/>
    <property type="match status" value="1"/>
</dbReference>
<evidence type="ECO:0000313" key="3">
    <source>
        <dbReference type="EMBL" id="JAP84929.1"/>
    </source>
</evidence>
<feature type="chain" id="PRO_5007286436" evidence="1">
    <location>
        <begin position="24"/>
        <end position="114"/>
    </location>
</feature>
<dbReference type="Gene3D" id="2.10.25.10">
    <property type="entry name" value="Laminin"/>
    <property type="match status" value="1"/>
</dbReference>
<sequence length="114" mass="12681">MSRNMTIVLLVLVVCASLVHVNGQFYPAPYALLNGPSDFSPPRRCPPGEVFKTCQSGTCGENDCSHFIPPGPPPCTADCVTGCFCKDHMYRNERGRCVHWLRCPTIRDHWSLKA</sequence>
<dbReference type="InterPro" id="IPR002919">
    <property type="entry name" value="TIL_dom"/>
</dbReference>
<feature type="domain" description="TIL" evidence="2">
    <location>
        <begin position="45"/>
        <end position="103"/>
    </location>
</feature>
<dbReference type="EMBL" id="GEDV01003628">
    <property type="protein sequence ID" value="JAP84929.1"/>
    <property type="molecule type" value="Transcribed_RNA"/>
</dbReference>
<keyword evidence="1" id="KW-0732">Signal</keyword>
<feature type="signal peptide" evidence="1">
    <location>
        <begin position="1"/>
        <end position="23"/>
    </location>
</feature>
<reference evidence="3" key="1">
    <citation type="journal article" date="2016" name="Ticks Tick Borne Dis.">
        <title>De novo assembly and annotation of the salivary gland transcriptome of Rhipicephalus appendiculatus male and female ticks during blood feeding.</title>
        <authorList>
            <person name="de Castro M.H."/>
            <person name="de Klerk D."/>
            <person name="Pienaar R."/>
            <person name="Latif A.A."/>
            <person name="Rees D.J."/>
            <person name="Mans B.J."/>
        </authorList>
    </citation>
    <scope>NUCLEOTIDE SEQUENCE</scope>
    <source>
        <tissue evidence="3">Salivary glands</tissue>
    </source>
</reference>
<dbReference type="AlphaFoldDB" id="A0A131Z0H0"/>
<dbReference type="Pfam" id="PF01826">
    <property type="entry name" value="TIL"/>
    <property type="match status" value="1"/>
</dbReference>
<proteinExistence type="predicted"/>
<dbReference type="SUPFAM" id="SSF57567">
    <property type="entry name" value="Serine protease inhibitors"/>
    <property type="match status" value="1"/>
</dbReference>
<evidence type="ECO:0000259" key="2">
    <source>
        <dbReference type="Pfam" id="PF01826"/>
    </source>
</evidence>
<protein>
    <submittedName>
        <fullName evidence="3">TIL domain containing protein</fullName>
    </submittedName>
</protein>
<dbReference type="InterPro" id="IPR036084">
    <property type="entry name" value="Ser_inhib-like_sf"/>
</dbReference>
<organism evidence="3">
    <name type="scientific">Rhipicephalus appendiculatus</name>
    <name type="common">Brown ear tick</name>
    <dbReference type="NCBI Taxonomy" id="34631"/>
    <lineage>
        <taxon>Eukaryota</taxon>
        <taxon>Metazoa</taxon>
        <taxon>Ecdysozoa</taxon>
        <taxon>Arthropoda</taxon>
        <taxon>Chelicerata</taxon>
        <taxon>Arachnida</taxon>
        <taxon>Acari</taxon>
        <taxon>Parasitiformes</taxon>
        <taxon>Ixodida</taxon>
        <taxon>Ixodoidea</taxon>
        <taxon>Ixodidae</taxon>
        <taxon>Rhipicephalinae</taxon>
        <taxon>Rhipicephalus</taxon>
        <taxon>Rhipicephalus</taxon>
    </lineage>
</organism>
<name>A0A131Z0H0_RHIAP</name>
<accession>A0A131Z0H0</accession>
<evidence type="ECO:0000256" key="1">
    <source>
        <dbReference type="SAM" id="SignalP"/>
    </source>
</evidence>